<dbReference type="InterPro" id="IPR041489">
    <property type="entry name" value="PDZ_6"/>
</dbReference>
<dbReference type="InterPro" id="IPR001478">
    <property type="entry name" value="PDZ"/>
</dbReference>
<evidence type="ECO:0000256" key="6">
    <source>
        <dbReference type="ARBA" id="ARBA00022801"/>
    </source>
</evidence>
<sequence length="356" mass="37399">MIPAVALSAAASFLAVALVVVLAFSFLIVIHEAGHFAVARACGMRVERFSVGYGPVVWSTRRGETEYAISILPFGGYVKIAGMAPDEEIAPGDPAAYSNQPAWRRFLVILTGPAMNYVGAVLLAWAMIATTGIREPDPAPAVGEVVAGSAAERAGLREGDRIVAVDGAPVGSWAALVSAVQARPSRPVRLDVERGGAPLALTAVPDAIGGRGRLGLGPSMRLVRAPPAAALGRGLALTNARAGDILAGLGQMVSRKQQAELRGPVGIAQEMAKSARAGLAPFLSMVWFISIVLALFNLLPIPALDGGRLVFLCYEIVTRRRVDEKVESTVHLVGFIAIFGLILLTVFGDLARLFHR</sequence>
<feature type="transmembrane region" description="Helical" evidence="11">
    <location>
        <begin position="330"/>
        <end position="351"/>
    </location>
</feature>
<dbReference type="NCBIfam" id="TIGR00054">
    <property type="entry name" value="RIP metalloprotease RseP"/>
    <property type="match status" value="1"/>
</dbReference>
<protein>
    <recommendedName>
        <fullName evidence="11">Zinc metalloprotease</fullName>
        <ecNumber evidence="11">3.4.24.-</ecNumber>
    </recommendedName>
</protein>
<evidence type="ECO:0000256" key="9">
    <source>
        <dbReference type="ARBA" id="ARBA00023049"/>
    </source>
</evidence>
<evidence type="ECO:0000256" key="10">
    <source>
        <dbReference type="ARBA" id="ARBA00023136"/>
    </source>
</evidence>
<dbReference type="PANTHER" id="PTHR42837">
    <property type="entry name" value="REGULATOR OF SIGMA-E PROTEASE RSEP"/>
    <property type="match status" value="1"/>
</dbReference>
<dbReference type="SUPFAM" id="SSF50156">
    <property type="entry name" value="PDZ domain-like"/>
    <property type="match status" value="1"/>
</dbReference>
<feature type="domain" description="PDZ" evidence="12">
    <location>
        <begin position="142"/>
        <end position="170"/>
    </location>
</feature>
<keyword evidence="10 11" id="KW-0472">Membrane</keyword>
<evidence type="ECO:0000256" key="5">
    <source>
        <dbReference type="ARBA" id="ARBA00022692"/>
    </source>
</evidence>
<dbReference type="PANTHER" id="PTHR42837:SF2">
    <property type="entry name" value="MEMBRANE METALLOPROTEASE ARASP2, CHLOROPLASTIC-RELATED"/>
    <property type="match status" value="1"/>
</dbReference>
<dbReference type="InterPro" id="IPR004387">
    <property type="entry name" value="Pept_M50_Zn"/>
</dbReference>
<dbReference type="EMBL" id="AP025592">
    <property type="protein sequence ID" value="BDG08300.1"/>
    <property type="molecule type" value="Genomic_DNA"/>
</dbReference>
<keyword evidence="4" id="KW-0645">Protease</keyword>
<keyword evidence="5 11" id="KW-0812">Transmembrane</keyword>
<reference evidence="14" key="1">
    <citation type="journal article" date="2022" name="Int. J. Syst. Evol. Microbiol.">
        <title>Anaeromyxobacter oryzae sp. nov., Anaeromyxobacter diazotrophicus sp. nov. and Anaeromyxobacter paludicola sp. nov., isolated from paddy soils.</title>
        <authorList>
            <person name="Itoh H."/>
            <person name="Xu Z."/>
            <person name="Mise K."/>
            <person name="Masuda Y."/>
            <person name="Ushijima N."/>
            <person name="Hayakawa C."/>
            <person name="Shiratori Y."/>
            <person name="Senoo K."/>
        </authorList>
    </citation>
    <scope>NUCLEOTIDE SEQUENCE [LARGE SCALE GENOMIC DNA]</scope>
    <source>
        <strain evidence="14">Red630</strain>
    </source>
</reference>
<keyword evidence="14" id="KW-1185">Reference proteome</keyword>
<feature type="transmembrane region" description="Helical" evidence="11">
    <location>
        <begin position="279"/>
        <end position="299"/>
    </location>
</feature>
<dbReference type="EC" id="3.4.24.-" evidence="11"/>
<dbReference type="InterPro" id="IPR008915">
    <property type="entry name" value="Peptidase_M50"/>
</dbReference>
<comment type="similarity">
    <text evidence="3 11">Belongs to the peptidase M50B family.</text>
</comment>
<evidence type="ECO:0000256" key="8">
    <source>
        <dbReference type="ARBA" id="ARBA00022989"/>
    </source>
</evidence>
<keyword evidence="6 11" id="KW-0378">Hydrolase</keyword>
<gene>
    <name evidence="13" type="ORF">AMPC_14130</name>
</gene>
<dbReference type="Gene3D" id="2.30.42.10">
    <property type="match status" value="1"/>
</dbReference>
<keyword evidence="7 11" id="KW-0862">Zinc</keyword>
<dbReference type="RefSeq" id="WP_248345483.1">
    <property type="nucleotide sequence ID" value="NZ_AP025592.1"/>
</dbReference>
<accession>A0ABM7X8X8</accession>
<evidence type="ECO:0000256" key="3">
    <source>
        <dbReference type="ARBA" id="ARBA00007931"/>
    </source>
</evidence>
<evidence type="ECO:0000313" key="13">
    <source>
        <dbReference type="EMBL" id="BDG08300.1"/>
    </source>
</evidence>
<keyword evidence="9 11" id="KW-0482">Metalloprotease</keyword>
<evidence type="ECO:0000256" key="4">
    <source>
        <dbReference type="ARBA" id="ARBA00022670"/>
    </source>
</evidence>
<dbReference type="Pfam" id="PF17820">
    <property type="entry name" value="PDZ_6"/>
    <property type="match status" value="1"/>
</dbReference>
<keyword evidence="8 11" id="KW-1133">Transmembrane helix</keyword>
<comment type="subcellular location">
    <subcellularLocation>
        <location evidence="2">Membrane</location>
        <topology evidence="2">Multi-pass membrane protein</topology>
    </subcellularLocation>
</comment>
<dbReference type="SMART" id="SM00228">
    <property type="entry name" value="PDZ"/>
    <property type="match status" value="1"/>
</dbReference>
<dbReference type="CDD" id="cd06163">
    <property type="entry name" value="S2P-M50_PDZ_RseP-like"/>
    <property type="match status" value="1"/>
</dbReference>
<dbReference type="PROSITE" id="PS50106">
    <property type="entry name" value="PDZ"/>
    <property type="match status" value="1"/>
</dbReference>
<dbReference type="Pfam" id="PF02163">
    <property type="entry name" value="Peptidase_M50"/>
    <property type="match status" value="1"/>
</dbReference>
<dbReference type="Proteomes" id="UP001162734">
    <property type="component" value="Chromosome"/>
</dbReference>
<evidence type="ECO:0000256" key="7">
    <source>
        <dbReference type="ARBA" id="ARBA00022833"/>
    </source>
</evidence>
<evidence type="ECO:0000256" key="1">
    <source>
        <dbReference type="ARBA" id="ARBA00001947"/>
    </source>
</evidence>
<organism evidence="13 14">
    <name type="scientific">Anaeromyxobacter paludicola</name>
    <dbReference type="NCBI Taxonomy" id="2918171"/>
    <lineage>
        <taxon>Bacteria</taxon>
        <taxon>Pseudomonadati</taxon>
        <taxon>Myxococcota</taxon>
        <taxon>Myxococcia</taxon>
        <taxon>Myxococcales</taxon>
        <taxon>Cystobacterineae</taxon>
        <taxon>Anaeromyxobacteraceae</taxon>
        <taxon>Anaeromyxobacter</taxon>
    </lineage>
</organism>
<dbReference type="CDD" id="cd23081">
    <property type="entry name" value="cpPDZ_EcRseP-like"/>
    <property type="match status" value="1"/>
</dbReference>
<comment type="cofactor">
    <cofactor evidence="1 11">
        <name>Zn(2+)</name>
        <dbReference type="ChEBI" id="CHEBI:29105"/>
    </cofactor>
</comment>
<evidence type="ECO:0000256" key="2">
    <source>
        <dbReference type="ARBA" id="ARBA00004141"/>
    </source>
</evidence>
<dbReference type="GO" id="GO:0008237">
    <property type="term" value="F:metallopeptidase activity"/>
    <property type="evidence" value="ECO:0007669"/>
    <property type="project" value="UniProtKB-KW"/>
</dbReference>
<feature type="transmembrane region" description="Helical" evidence="11">
    <location>
        <begin position="106"/>
        <end position="128"/>
    </location>
</feature>
<proteinExistence type="inferred from homology"/>
<evidence type="ECO:0000313" key="14">
    <source>
        <dbReference type="Proteomes" id="UP001162734"/>
    </source>
</evidence>
<name>A0ABM7X8X8_9BACT</name>
<evidence type="ECO:0000259" key="12">
    <source>
        <dbReference type="PROSITE" id="PS50106"/>
    </source>
</evidence>
<evidence type="ECO:0000256" key="11">
    <source>
        <dbReference type="RuleBase" id="RU362031"/>
    </source>
</evidence>
<keyword evidence="11" id="KW-0479">Metal-binding</keyword>
<dbReference type="InterPro" id="IPR036034">
    <property type="entry name" value="PDZ_sf"/>
</dbReference>